<evidence type="ECO:0000256" key="5">
    <source>
        <dbReference type="ARBA" id="ARBA00023242"/>
    </source>
</evidence>
<evidence type="ECO:0000313" key="8">
    <source>
        <dbReference type="EMBL" id="KAF2277403.1"/>
    </source>
</evidence>
<keyword evidence="5" id="KW-0539">Nucleus</keyword>
<evidence type="ECO:0000256" key="2">
    <source>
        <dbReference type="ARBA" id="ARBA00022491"/>
    </source>
</evidence>
<feature type="region of interest" description="Disordered" evidence="7">
    <location>
        <begin position="550"/>
        <end position="577"/>
    </location>
</feature>
<feature type="region of interest" description="Disordered" evidence="7">
    <location>
        <begin position="644"/>
        <end position="677"/>
    </location>
</feature>
<proteinExistence type="predicted"/>
<dbReference type="SMART" id="SM01401">
    <property type="entry name" value="Sds3"/>
    <property type="match status" value="1"/>
</dbReference>
<feature type="compositionally biased region" description="Polar residues" evidence="7">
    <location>
        <begin position="551"/>
        <end position="567"/>
    </location>
</feature>
<evidence type="ECO:0008006" key="10">
    <source>
        <dbReference type="Google" id="ProtNLM"/>
    </source>
</evidence>
<dbReference type="Pfam" id="PF08598">
    <property type="entry name" value="Sds3"/>
    <property type="match status" value="1"/>
</dbReference>
<dbReference type="EMBL" id="ML986490">
    <property type="protein sequence ID" value="KAF2277403.1"/>
    <property type="molecule type" value="Genomic_DNA"/>
</dbReference>
<keyword evidence="6" id="KW-0175">Coiled coil</keyword>
<dbReference type="GO" id="GO:0005654">
    <property type="term" value="C:nucleoplasm"/>
    <property type="evidence" value="ECO:0007669"/>
    <property type="project" value="UniProtKB-ARBA"/>
</dbReference>
<evidence type="ECO:0000256" key="6">
    <source>
        <dbReference type="SAM" id="Coils"/>
    </source>
</evidence>
<protein>
    <recommendedName>
        <fullName evidence="10">Transcriptional regulatory protein DEP1</fullName>
    </recommendedName>
</protein>
<feature type="region of interest" description="Disordered" evidence="7">
    <location>
        <begin position="150"/>
        <end position="217"/>
    </location>
</feature>
<evidence type="ECO:0000256" key="7">
    <source>
        <dbReference type="SAM" id="MobiDB-lite"/>
    </source>
</evidence>
<dbReference type="PANTHER" id="PTHR21964">
    <property type="entry name" value="BREAST CANCER METASTASIS-SUPPRESSOR 1"/>
    <property type="match status" value="1"/>
</dbReference>
<evidence type="ECO:0000256" key="3">
    <source>
        <dbReference type="ARBA" id="ARBA00023015"/>
    </source>
</evidence>
<keyword evidence="3" id="KW-0805">Transcription regulation</keyword>
<feature type="compositionally biased region" description="Acidic residues" evidence="7">
    <location>
        <begin position="186"/>
        <end position="207"/>
    </location>
</feature>
<dbReference type="RefSeq" id="XP_033654942.1">
    <property type="nucleotide sequence ID" value="XM_033798136.1"/>
</dbReference>
<organism evidence="8 9">
    <name type="scientific">Westerdykella ornata</name>
    <dbReference type="NCBI Taxonomy" id="318751"/>
    <lineage>
        <taxon>Eukaryota</taxon>
        <taxon>Fungi</taxon>
        <taxon>Dikarya</taxon>
        <taxon>Ascomycota</taxon>
        <taxon>Pezizomycotina</taxon>
        <taxon>Dothideomycetes</taxon>
        <taxon>Pleosporomycetidae</taxon>
        <taxon>Pleosporales</taxon>
        <taxon>Sporormiaceae</taxon>
        <taxon>Westerdykella</taxon>
    </lineage>
</organism>
<keyword evidence="2" id="KW-0678">Repressor</keyword>
<comment type="subcellular location">
    <subcellularLocation>
        <location evidence="1">Nucleus</location>
    </subcellularLocation>
</comment>
<evidence type="ECO:0000256" key="1">
    <source>
        <dbReference type="ARBA" id="ARBA00004123"/>
    </source>
</evidence>
<feature type="coiled-coil region" evidence="6">
    <location>
        <begin position="282"/>
        <end position="312"/>
    </location>
</feature>
<dbReference type="Proteomes" id="UP000800097">
    <property type="component" value="Unassembled WGS sequence"/>
</dbReference>
<keyword evidence="4" id="KW-0804">Transcription</keyword>
<sequence length="677" mass="73600">MLSSIPSSHPVALPTAVGEPAMTTGAVLEHHGEDGSSSLSELGDASDDHSVPTPRAPPVEDLSEDDSEAETERLDNTPRRLNRTATGASLASELPYERTPSKLAQSTAIDEGESTPASPTVAMEPAGSGSANTALDTLSFLAATEAVSLELAGKKRKRSSGEDGTAEEDTGELSRKRSNTSKEMGFVEDAEATADAEQADVDEELDNAEEHISELAQESMELEEQQAEVAAEAVSELATVAKLGKSRKGRGRGKRKLEALTTEAILAEAEEAPGDADNDEDMSSLDEEAARKKNAIDELAKIEKKFKIFRAKMVEEDIARCELELEMMKQPHCIHPDYLACIRGIDERRAEKIAQERTLMKYKMECLKRQTIAIRHQLHSQYFQQVRKIREDAIADCNHRMYELQKGRRQFGADEVDYGMRMPEKKSERIRQQAAYNLEVSVLAGVGKHVGFPCAPALTPARPSEVERDLRKMEIITRPPPHPIPLVRSYARTATVEEAAAEEQFIEKTPWANPHHPIHQHLAMGSTRTPNQTYQTPVGQRRMVDIHAPNGSASTIDATSNPPSSTAGAGLHNGRAGESISPVLQMKRNPGEQLQYGDNTASAPHPRNFVGITREAYGGNAHVLSSPAGEPMMEESYGQRWAAINSGPPPLPPNAVRGPPLTQRSSLGAVTPALAGR</sequence>
<evidence type="ECO:0000313" key="9">
    <source>
        <dbReference type="Proteomes" id="UP000800097"/>
    </source>
</evidence>
<dbReference type="AlphaFoldDB" id="A0A6A6JMQ4"/>
<reference evidence="8" key="1">
    <citation type="journal article" date="2020" name="Stud. Mycol.">
        <title>101 Dothideomycetes genomes: a test case for predicting lifestyles and emergence of pathogens.</title>
        <authorList>
            <person name="Haridas S."/>
            <person name="Albert R."/>
            <person name="Binder M."/>
            <person name="Bloem J."/>
            <person name="Labutti K."/>
            <person name="Salamov A."/>
            <person name="Andreopoulos B."/>
            <person name="Baker S."/>
            <person name="Barry K."/>
            <person name="Bills G."/>
            <person name="Bluhm B."/>
            <person name="Cannon C."/>
            <person name="Castanera R."/>
            <person name="Culley D."/>
            <person name="Daum C."/>
            <person name="Ezra D."/>
            <person name="Gonzalez J."/>
            <person name="Henrissat B."/>
            <person name="Kuo A."/>
            <person name="Liang C."/>
            <person name="Lipzen A."/>
            <person name="Lutzoni F."/>
            <person name="Magnuson J."/>
            <person name="Mondo S."/>
            <person name="Nolan M."/>
            <person name="Ohm R."/>
            <person name="Pangilinan J."/>
            <person name="Park H.-J."/>
            <person name="Ramirez L."/>
            <person name="Alfaro M."/>
            <person name="Sun H."/>
            <person name="Tritt A."/>
            <person name="Yoshinaga Y."/>
            <person name="Zwiers L.-H."/>
            <person name="Turgeon B."/>
            <person name="Goodwin S."/>
            <person name="Spatafora J."/>
            <person name="Crous P."/>
            <person name="Grigoriev I."/>
        </authorList>
    </citation>
    <scope>NUCLEOTIDE SEQUENCE</scope>
    <source>
        <strain evidence="8">CBS 379.55</strain>
    </source>
</reference>
<gene>
    <name evidence="8" type="ORF">EI97DRAFT_432285</name>
</gene>
<name>A0A6A6JMQ4_WESOR</name>
<evidence type="ECO:0000256" key="4">
    <source>
        <dbReference type="ARBA" id="ARBA00023163"/>
    </source>
</evidence>
<dbReference type="InterPro" id="IPR013907">
    <property type="entry name" value="Sds3"/>
</dbReference>
<dbReference type="OrthoDB" id="20886at2759"/>
<dbReference type="GO" id="GO:0010468">
    <property type="term" value="P:regulation of gene expression"/>
    <property type="evidence" value="ECO:0007669"/>
    <property type="project" value="UniProtKB-ARBA"/>
</dbReference>
<dbReference type="GeneID" id="54551311"/>
<accession>A0A6A6JMQ4</accession>
<feature type="region of interest" description="Disordered" evidence="7">
    <location>
        <begin position="1"/>
        <end position="132"/>
    </location>
</feature>
<keyword evidence="9" id="KW-1185">Reference proteome</keyword>